<dbReference type="EMBL" id="CAJNDS010002076">
    <property type="protein sequence ID" value="CAE7307607.1"/>
    <property type="molecule type" value="Genomic_DNA"/>
</dbReference>
<keyword evidence="4" id="KW-0853">WD repeat</keyword>
<dbReference type="Proteomes" id="UP000604046">
    <property type="component" value="Unassembled WGS sequence"/>
</dbReference>
<evidence type="ECO:0000256" key="4">
    <source>
        <dbReference type="ARBA" id="ARBA00022574"/>
    </source>
</evidence>
<evidence type="ECO:0000259" key="8">
    <source>
        <dbReference type="Pfam" id="PF08662"/>
    </source>
</evidence>
<comment type="caution">
    <text evidence="9">The sequence shown here is derived from an EMBL/GenBank/DDBJ whole genome shotgun (WGS) entry which is preliminary data.</text>
</comment>
<evidence type="ECO:0000256" key="7">
    <source>
        <dbReference type="ARBA" id="ARBA00022917"/>
    </source>
</evidence>
<organism evidence="9 10">
    <name type="scientific">Symbiodinium natans</name>
    <dbReference type="NCBI Taxonomy" id="878477"/>
    <lineage>
        <taxon>Eukaryota</taxon>
        <taxon>Sar</taxon>
        <taxon>Alveolata</taxon>
        <taxon>Dinophyceae</taxon>
        <taxon>Suessiales</taxon>
        <taxon>Symbiodiniaceae</taxon>
        <taxon>Symbiodinium</taxon>
    </lineage>
</organism>
<reference evidence="9" key="1">
    <citation type="submission" date="2021-02" db="EMBL/GenBank/DDBJ databases">
        <authorList>
            <person name="Dougan E. K."/>
            <person name="Rhodes N."/>
            <person name="Thang M."/>
            <person name="Chan C."/>
        </authorList>
    </citation>
    <scope>NUCLEOTIDE SEQUENCE</scope>
</reference>
<evidence type="ECO:0000256" key="6">
    <source>
        <dbReference type="ARBA" id="ARBA00022845"/>
    </source>
</evidence>
<evidence type="ECO:0000256" key="1">
    <source>
        <dbReference type="ARBA" id="ARBA00009573"/>
    </source>
</evidence>
<dbReference type="GO" id="GO:0043022">
    <property type="term" value="F:ribosome binding"/>
    <property type="evidence" value="ECO:0007669"/>
    <property type="project" value="TreeGrafter"/>
</dbReference>
<dbReference type="GO" id="GO:0022627">
    <property type="term" value="C:cytosolic small ribosomal subunit"/>
    <property type="evidence" value="ECO:0007669"/>
    <property type="project" value="TreeGrafter"/>
</dbReference>
<evidence type="ECO:0000256" key="2">
    <source>
        <dbReference type="ARBA" id="ARBA00013819"/>
    </source>
</evidence>
<gene>
    <name evidence="9" type="primary">eif2a</name>
    <name evidence="9" type="ORF">SNAT2548_LOCUS16159</name>
</gene>
<dbReference type="Pfam" id="PF08662">
    <property type="entry name" value="eIF2A"/>
    <property type="match status" value="1"/>
</dbReference>
<dbReference type="Gene3D" id="2.130.10.10">
    <property type="entry name" value="YVTN repeat-like/Quinoprotein amine dehydrogenase"/>
    <property type="match status" value="1"/>
</dbReference>
<sequence>MPFFVREKEFLKLYGFGTSQIEEAQAPPFPLALPKAASWCPSGIALAMVDPVQGPRVAVFESASGTSLSGATLLDLPKAPKNAFTFMWSPQGSALVTIAPGGKSLQEANVHVWRRAGAEGPGAGAGEGGDYELQASFCHPKLEKDKKVLQWTADENLCARLTPEGKIILYDGANLGVDHLIELAVQNVAGFEFASMTGSEECFARLALFVADQRDDLQRVVGPAEVSILELSVDEEGIHATPCAKMSVTCGQVADLLWNNTGSCLIAHCQTEVDETGQSYYGGSRLAFMSRAGEVRKDLTDEECQGGCVQAVSWSPTRDEFILISGFQPAKATLYVWDEKAKKVSSKKTLLEKAHRNTIRYNSFGSLVCLAGFGNLAGGVDFFGREEDDYVHVSSCTANCTVSAEWAPDGRHFLTAVLAPRMRVDNGISVWHALSGSKVCTTPFEERGRKGCTLLRFSGPRCR</sequence>
<proteinExistence type="inferred from homology"/>
<evidence type="ECO:0000313" key="10">
    <source>
        <dbReference type="Proteomes" id="UP000604046"/>
    </source>
</evidence>
<keyword evidence="6" id="KW-0810">Translation regulation</keyword>
<dbReference type="PANTHER" id="PTHR13227:SF0">
    <property type="entry name" value="EUKARYOTIC TRANSLATION INITIATION FACTOR 2A"/>
    <property type="match status" value="1"/>
</dbReference>
<dbReference type="InterPro" id="IPR015943">
    <property type="entry name" value="WD40/YVTN_repeat-like_dom_sf"/>
</dbReference>
<dbReference type="GO" id="GO:0000049">
    <property type="term" value="F:tRNA binding"/>
    <property type="evidence" value="ECO:0007669"/>
    <property type="project" value="TreeGrafter"/>
</dbReference>
<keyword evidence="5" id="KW-0677">Repeat</keyword>
<name>A0A812NIS1_9DINO</name>
<accession>A0A812NIS1</accession>
<protein>
    <recommendedName>
        <fullName evidence="2">Eukaryotic translation initiation factor 2A</fullName>
    </recommendedName>
</protein>
<dbReference type="SUPFAM" id="SSF82171">
    <property type="entry name" value="DPP6 N-terminal domain-like"/>
    <property type="match status" value="1"/>
</dbReference>
<keyword evidence="7" id="KW-0648">Protein biosynthesis</keyword>
<dbReference type="GO" id="GO:0003743">
    <property type="term" value="F:translation initiation factor activity"/>
    <property type="evidence" value="ECO:0007669"/>
    <property type="project" value="UniProtKB-KW"/>
</dbReference>
<dbReference type="InterPro" id="IPR011387">
    <property type="entry name" value="TIF2A"/>
</dbReference>
<evidence type="ECO:0000256" key="3">
    <source>
        <dbReference type="ARBA" id="ARBA00022540"/>
    </source>
</evidence>
<keyword evidence="3" id="KW-0396">Initiation factor</keyword>
<dbReference type="PANTHER" id="PTHR13227">
    <property type="entry name" value="EUKARYOTIC TRANSLATION INITIATION FACTOR 2A"/>
    <property type="match status" value="1"/>
</dbReference>
<feature type="domain" description="Translation initiation factor beta propellor-like" evidence="8">
    <location>
        <begin position="254"/>
        <end position="446"/>
    </location>
</feature>
<dbReference type="GO" id="GO:0006417">
    <property type="term" value="P:regulation of translation"/>
    <property type="evidence" value="ECO:0007669"/>
    <property type="project" value="UniProtKB-KW"/>
</dbReference>
<keyword evidence="10" id="KW-1185">Reference proteome</keyword>
<evidence type="ECO:0000256" key="5">
    <source>
        <dbReference type="ARBA" id="ARBA00022737"/>
    </source>
</evidence>
<evidence type="ECO:0000313" key="9">
    <source>
        <dbReference type="EMBL" id="CAE7307607.1"/>
    </source>
</evidence>
<dbReference type="GO" id="GO:0003729">
    <property type="term" value="F:mRNA binding"/>
    <property type="evidence" value="ECO:0007669"/>
    <property type="project" value="TreeGrafter"/>
</dbReference>
<dbReference type="AlphaFoldDB" id="A0A812NIS1"/>
<dbReference type="InterPro" id="IPR013979">
    <property type="entry name" value="TIF_beta_prop-like"/>
</dbReference>
<comment type="similarity">
    <text evidence="1">Belongs to the WD repeat EIF2A family.</text>
</comment>
<dbReference type="OrthoDB" id="434294at2759"/>